<protein>
    <recommendedName>
        <fullName evidence="5">Epoxide hydrolase</fullName>
    </recommendedName>
</protein>
<sequence>MPAGDAQEEQALERLKAFAENENGYMTEQIQSPQTLSYGLTDSPVGQAAWIYELVAKYTDGNVQELIGRDAILDNITLYWLTGTAASSARIYWQSMRTFREHPIQVPVGFSQFPRDIHQTSRRWVQERYPSLVYYNELPEGGHFPAWELPKIFVEEVRASFRHSR</sequence>
<gene>
    <name evidence="3" type="ORF">MUN79_15775</name>
</gene>
<evidence type="ECO:0000256" key="1">
    <source>
        <dbReference type="ARBA" id="ARBA00010088"/>
    </source>
</evidence>
<dbReference type="RefSeq" id="WP_244673637.1">
    <property type="nucleotide sequence ID" value="NZ_CP095046.1"/>
</dbReference>
<proteinExistence type="inferred from homology"/>
<name>A0A8T9Q538_9BACT</name>
<keyword evidence="4" id="KW-1185">Reference proteome</keyword>
<reference evidence="3" key="1">
    <citation type="submission" date="2022-04" db="EMBL/GenBank/DDBJ databases">
        <title>Hymenobacter sp. isolated from the air.</title>
        <authorList>
            <person name="Won M."/>
            <person name="Lee C.-M."/>
            <person name="Woen H.-Y."/>
            <person name="Kwon S.-W."/>
        </authorList>
    </citation>
    <scope>NUCLEOTIDE SEQUENCE</scope>
    <source>
        <strain evidence="3">5116S-3</strain>
    </source>
</reference>
<evidence type="ECO:0008006" key="5">
    <source>
        <dbReference type="Google" id="ProtNLM"/>
    </source>
</evidence>
<dbReference type="AlphaFoldDB" id="A0A8T9Q538"/>
<evidence type="ECO:0000256" key="2">
    <source>
        <dbReference type="ARBA" id="ARBA00022801"/>
    </source>
</evidence>
<dbReference type="SUPFAM" id="SSF53474">
    <property type="entry name" value="alpha/beta-Hydrolases"/>
    <property type="match status" value="1"/>
</dbReference>
<evidence type="ECO:0000313" key="3">
    <source>
        <dbReference type="EMBL" id="UOQ70213.1"/>
    </source>
</evidence>
<evidence type="ECO:0000313" key="4">
    <source>
        <dbReference type="Proteomes" id="UP000831796"/>
    </source>
</evidence>
<dbReference type="EMBL" id="CP095046">
    <property type="protein sequence ID" value="UOQ70213.1"/>
    <property type="molecule type" value="Genomic_DNA"/>
</dbReference>
<dbReference type="Gene3D" id="3.40.50.1820">
    <property type="entry name" value="alpha/beta hydrolase"/>
    <property type="match status" value="1"/>
</dbReference>
<organism evidence="3 4">
    <name type="scientific">Hymenobacter cellulosilyticus</name>
    <dbReference type="NCBI Taxonomy" id="2932248"/>
    <lineage>
        <taxon>Bacteria</taxon>
        <taxon>Pseudomonadati</taxon>
        <taxon>Bacteroidota</taxon>
        <taxon>Cytophagia</taxon>
        <taxon>Cytophagales</taxon>
        <taxon>Hymenobacteraceae</taxon>
        <taxon>Hymenobacter</taxon>
    </lineage>
</organism>
<accession>A0A8T9Q538</accession>
<dbReference type="GO" id="GO:0097176">
    <property type="term" value="P:epoxide metabolic process"/>
    <property type="evidence" value="ECO:0007669"/>
    <property type="project" value="TreeGrafter"/>
</dbReference>
<dbReference type="Proteomes" id="UP000831796">
    <property type="component" value="Chromosome"/>
</dbReference>
<dbReference type="PANTHER" id="PTHR21661:SF35">
    <property type="entry name" value="EPOXIDE HYDROLASE"/>
    <property type="match status" value="1"/>
</dbReference>
<dbReference type="PANTHER" id="PTHR21661">
    <property type="entry name" value="EPOXIDE HYDROLASE 1-RELATED"/>
    <property type="match status" value="1"/>
</dbReference>
<comment type="similarity">
    <text evidence="1">Belongs to the peptidase S33 family.</text>
</comment>
<dbReference type="KEGG" id="hcu:MUN79_15775"/>
<keyword evidence="2" id="KW-0378">Hydrolase</keyword>
<dbReference type="InterPro" id="IPR029058">
    <property type="entry name" value="AB_hydrolase_fold"/>
</dbReference>
<dbReference type="GO" id="GO:0004301">
    <property type="term" value="F:epoxide hydrolase activity"/>
    <property type="evidence" value="ECO:0007669"/>
    <property type="project" value="TreeGrafter"/>
</dbReference>